<gene>
    <name evidence="8" type="ORF">PSNMU_V1.4_AUG-EV-PASAV3_0056530</name>
</gene>
<keyword evidence="3 7" id="KW-0812">Transmembrane</keyword>
<evidence type="ECO:0000256" key="6">
    <source>
        <dbReference type="SAM" id="MobiDB-lite"/>
    </source>
</evidence>
<protein>
    <recommendedName>
        <fullName evidence="10">Major facilitator superfamily (MFS) profile domain-containing protein</fullName>
    </recommendedName>
</protein>
<feature type="transmembrane region" description="Helical" evidence="7">
    <location>
        <begin position="73"/>
        <end position="96"/>
    </location>
</feature>
<keyword evidence="2" id="KW-0813">Transport</keyword>
<dbReference type="GO" id="GO:0022857">
    <property type="term" value="F:transmembrane transporter activity"/>
    <property type="evidence" value="ECO:0007669"/>
    <property type="project" value="InterPro"/>
</dbReference>
<evidence type="ECO:0000313" key="9">
    <source>
        <dbReference type="Proteomes" id="UP000291116"/>
    </source>
</evidence>
<evidence type="ECO:0000256" key="4">
    <source>
        <dbReference type="ARBA" id="ARBA00022989"/>
    </source>
</evidence>
<proteinExistence type="predicted"/>
<dbReference type="SUPFAM" id="SSF103473">
    <property type="entry name" value="MFS general substrate transporter"/>
    <property type="match status" value="1"/>
</dbReference>
<feature type="region of interest" description="Disordered" evidence="6">
    <location>
        <begin position="439"/>
        <end position="462"/>
    </location>
</feature>
<feature type="transmembrane region" description="Helical" evidence="7">
    <location>
        <begin position="235"/>
        <end position="255"/>
    </location>
</feature>
<dbReference type="OrthoDB" id="370281at2759"/>
<feature type="transmembrane region" description="Helical" evidence="7">
    <location>
        <begin position="140"/>
        <end position="162"/>
    </location>
</feature>
<feature type="transmembrane region" description="Helical" evidence="7">
    <location>
        <begin position="182"/>
        <end position="203"/>
    </location>
</feature>
<sequence>MERQVILSVIVLVCINVMDSIMGAVVGPTLIFYVFELGGNKDDYGMMKSVVSLSAMIAIPLFGNWVDSNGNKYLVPYLTSFFLGIISFVMYFLVILLPKGPIAIYSLMFSRFLDGAAIAGRTLSYSWVASSIPPNKQRTIFTLLSSSRTLGMVLGPLTNYLVSEINTEITIFGTTIKIDPNNSIGLLMVGGEIILIVITLLFFQEPPVKDDKLKKSTTETSVTESKGVFYALTHFDIFFPVFTMFVVGCNFSLLGTAFSPVARNMGWTPVNISEVTAYGSIIMAFGMVASMVVTTRDVSDAQMLLFGFGTMFFSGFFMYEWWIDGVGYWRFTLPMYLVYFSYPFIGPANRSRYTQAVHSNKELEGSHGIMMSLINQAGAAAGLVAPTLVASFVLRTQEDIDASPDKHQLTPGGLYVPIFCAVIITGVIYQHFTEIRTKNEPVGDTGADSESTKLLSPRENRTPRASVVEISETFSRASEVNRRMSVDCMGISNPVETKYEQELATKLLEDKKIWEELQELDEIED</sequence>
<keyword evidence="5 7" id="KW-0472">Membrane</keyword>
<dbReference type="Proteomes" id="UP000291116">
    <property type="component" value="Unassembled WGS sequence"/>
</dbReference>
<feature type="transmembrane region" description="Helical" evidence="7">
    <location>
        <begin position="303"/>
        <end position="322"/>
    </location>
</feature>
<evidence type="ECO:0000313" key="8">
    <source>
        <dbReference type="EMBL" id="VEU38821.1"/>
    </source>
</evidence>
<dbReference type="EMBL" id="CAACVS010000189">
    <property type="protein sequence ID" value="VEU38821.1"/>
    <property type="molecule type" value="Genomic_DNA"/>
</dbReference>
<name>A0A448Z9X3_9STRA</name>
<keyword evidence="4 7" id="KW-1133">Transmembrane helix</keyword>
<keyword evidence="9" id="KW-1185">Reference proteome</keyword>
<dbReference type="PANTHER" id="PTHR23510:SF3">
    <property type="entry name" value="MAJOR FACILITATOR SUPERFAMILY DOMAIN-CONTAINING PROTEIN 8"/>
    <property type="match status" value="1"/>
</dbReference>
<dbReference type="PANTHER" id="PTHR23510">
    <property type="entry name" value="INNER MEMBRANE TRANSPORT PROTEIN YAJR"/>
    <property type="match status" value="1"/>
</dbReference>
<dbReference type="Pfam" id="PF07690">
    <property type="entry name" value="MFS_1"/>
    <property type="match status" value="1"/>
</dbReference>
<dbReference type="Gene3D" id="1.20.1250.20">
    <property type="entry name" value="MFS general substrate transporter like domains"/>
    <property type="match status" value="1"/>
</dbReference>
<evidence type="ECO:0000256" key="7">
    <source>
        <dbReference type="SAM" id="Phobius"/>
    </source>
</evidence>
<feature type="transmembrane region" description="Helical" evidence="7">
    <location>
        <begin position="7"/>
        <end position="35"/>
    </location>
</feature>
<dbReference type="InterPro" id="IPR036259">
    <property type="entry name" value="MFS_trans_sf"/>
</dbReference>
<feature type="transmembrane region" description="Helical" evidence="7">
    <location>
        <begin position="414"/>
        <end position="432"/>
    </location>
</feature>
<dbReference type="InterPro" id="IPR051068">
    <property type="entry name" value="MFS_Domain-Containing_Protein"/>
</dbReference>
<feature type="transmembrane region" description="Helical" evidence="7">
    <location>
        <begin position="47"/>
        <end position="66"/>
    </location>
</feature>
<dbReference type="AlphaFoldDB" id="A0A448Z9X3"/>
<accession>A0A448Z9X3</accession>
<reference evidence="8 9" key="1">
    <citation type="submission" date="2019-01" db="EMBL/GenBank/DDBJ databases">
        <authorList>
            <person name="Ferrante I. M."/>
        </authorList>
    </citation>
    <scope>NUCLEOTIDE SEQUENCE [LARGE SCALE GENOMIC DNA]</scope>
    <source>
        <strain evidence="8 9">B856</strain>
    </source>
</reference>
<feature type="transmembrane region" description="Helical" evidence="7">
    <location>
        <begin position="369"/>
        <end position="394"/>
    </location>
</feature>
<comment type="subcellular location">
    <subcellularLocation>
        <location evidence="1">Endomembrane system</location>
        <topology evidence="1">Multi-pass membrane protein</topology>
    </subcellularLocation>
</comment>
<dbReference type="GO" id="GO:0012505">
    <property type="term" value="C:endomembrane system"/>
    <property type="evidence" value="ECO:0007669"/>
    <property type="project" value="UniProtKB-SubCell"/>
</dbReference>
<evidence type="ECO:0008006" key="10">
    <source>
        <dbReference type="Google" id="ProtNLM"/>
    </source>
</evidence>
<evidence type="ECO:0000256" key="1">
    <source>
        <dbReference type="ARBA" id="ARBA00004127"/>
    </source>
</evidence>
<evidence type="ECO:0000256" key="5">
    <source>
        <dbReference type="ARBA" id="ARBA00023136"/>
    </source>
</evidence>
<dbReference type="InterPro" id="IPR011701">
    <property type="entry name" value="MFS"/>
</dbReference>
<feature type="transmembrane region" description="Helical" evidence="7">
    <location>
        <begin position="275"/>
        <end position="294"/>
    </location>
</feature>
<organism evidence="8 9">
    <name type="scientific">Pseudo-nitzschia multistriata</name>
    <dbReference type="NCBI Taxonomy" id="183589"/>
    <lineage>
        <taxon>Eukaryota</taxon>
        <taxon>Sar</taxon>
        <taxon>Stramenopiles</taxon>
        <taxon>Ochrophyta</taxon>
        <taxon>Bacillariophyta</taxon>
        <taxon>Bacillariophyceae</taxon>
        <taxon>Bacillariophycidae</taxon>
        <taxon>Bacillariales</taxon>
        <taxon>Bacillariaceae</taxon>
        <taxon>Pseudo-nitzschia</taxon>
    </lineage>
</organism>
<evidence type="ECO:0000256" key="2">
    <source>
        <dbReference type="ARBA" id="ARBA00022448"/>
    </source>
</evidence>
<evidence type="ECO:0000256" key="3">
    <source>
        <dbReference type="ARBA" id="ARBA00022692"/>
    </source>
</evidence>